<feature type="region of interest" description="Disordered" evidence="4">
    <location>
        <begin position="1"/>
        <end position="51"/>
    </location>
</feature>
<feature type="coiled-coil region" evidence="3">
    <location>
        <begin position="329"/>
        <end position="478"/>
    </location>
</feature>
<keyword evidence="2 3" id="KW-0175">Coiled coil</keyword>
<accession>A0AA88RKD3</accession>
<dbReference type="Pfam" id="PF05701">
    <property type="entry name" value="WEMBL"/>
    <property type="match status" value="1"/>
</dbReference>
<gene>
    <name evidence="5" type="ORF">RJ640_010204</name>
</gene>
<dbReference type="EMBL" id="JAVXUO010001251">
    <property type="protein sequence ID" value="KAK2984245.1"/>
    <property type="molecule type" value="Genomic_DNA"/>
</dbReference>
<evidence type="ECO:0000256" key="4">
    <source>
        <dbReference type="SAM" id="MobiDB-lite"/>
    </source>
</evidence>
<keyword evidence="6" id="KW-1185">Reference proteome</keyword>
<comment type="similarity">
    <text evidence="1">Belongs to the WEB family.</text>
</comment>
<dbReference type="PANTHER" id="PTHR32054">
    <property type="entry name" value="HEAVY CHAIN, PUTATIVE, EXPRESSED-RELATED-RELATED"/>
    <property type="match status" value="1"/>
</dbReference>
<dbReference type="GO" id="GO:0009903">
    <property type="term" value="P:chloroplast avoidance movement"/>
    <property type="evidence" value="ECO:0007669"/>
    <property type="project" value="TreeGrafter"/>
</dbReference>
<feature type="region of interest" description="Disordered" evidence="4">
    <location>
        <begin position="146"/>
        <end position="190"/>
    </location>
</feature>
<name>A0AA88RKD3_9ASTE</name>
<evidence type="ECO:0000313" key="6">
    <source>
        <dbReference type="Proteomes" id="UP001187471"/>
    </source>
</evidence>
<dbReference type="AlphaFoldDB" id="A0AA88RKD3"/>
<dbReference type="Proteomes" id="UP001187471">
    <property type="component" value="Unassembled WGS sequence"/>
</dbReference>
<evidence type="ECO:0000256" key="3">
    <source>
        <dbReference type="SAM" id="Coils"/>
    </source>
</evidence>
<reference evidence="5" key="1">
    <citation type="submission" date="2022-12" db="EMBL/GenBank/DDBJ databases">
        <title>Draft genome assemblies for two species of Escallonia (Escalloniales).</title>
        <authorList>
            <person name="Chanderbali A."/>
            <person name="Dervinis C."/>
            <person name="Anghel I."/>
            <person name="Soltis D."/>
            <person name="Soltis P."/>
            <person name="Zapata F."/>
        </authorList>
    </citation>
    <scope>NUCLEOTIDE SEQUENCE</scope>
    <source>
        <strain evidence="5">UCBG92.1500</strain>
        <tissue evidence="5">Leaf</tissue>
    </source>
</reference>
<dbReference type="PANTHER" id="PTHR32054:SF3">
    <property type="entry name" value="HEAVY CHAIN, PUTATIVE, EXPRESSED-RELATED"/>
    <property type="match status" value="1"/>
</dbReference>
<sequence>MFGFSIRTRENVTGSPRATGSPGSVASPRTIGTPRVTDSPKPETVGEIDTRAPFQSVKAAVSLFGEGASPKARPLVKKPKTAEERVLEKETQLHLNLKAVDKFREQLKNAETTKAQALRELEKANRTLQELTSKLENVSESKQAAIAATEASKNRAKQLEESKASQPQLSDGILKQDVDSEREQYRASAGELNSAKQELANLRQDFDAALEAKLAAFQQAADAQHTAKVNREKLSELSKEVTAMRGTLDQVKLASARAQDEQLKLMTENEAIHESHRTAKEDMEKKMQSLKEESNQLALEGNLDEKLEETTEAIGLLQGQLKNFRESDLNALRDAVSELDDAKKTLREVLEEESSLRSMVESLQLEMENAKMDNLKLEEKESKIESLNKKLQVELDVSKAELQAAMAGELEAKDASDELHLQLQESLSQAKNARQEAEDMDRITRTLKQEAETSRTAAKEAEEKLLIALKEAEEAKAAEKLAYDQMHDSDNSHATNSGSSDGKIKLSIKDFESLTTKAEEVGNSADMKVATAMAQVEAIIASEKEALRRLESSLKETEAIEAATKDALKKADMAEAAKQAVEGELRKWRQKELNDVGETSFSQEETEM</sequence>
<feature type="compositionally biased region" description="Polar residues" evidence="4">
    <location>
        <begin position="11"/>
        <end position="24"/>
    </location>
</feature>
<comment type="caution">
    <text evidence="5">The sequence shown here is derived from an EMBL/GenBank/DDBJ whole genome shotgun (WGS) entry which is preliminary data.</text>
</comment>
<evidence type="ECO:0000256" key="2">
    <source>
        <dbReference type="ARBA" id="ARBA00023054"/>
    </source>
</evidence>
<feature type="coiled-coil region" evidence="3">
    <location>
        <begin position="533"/>
        <end position="591"/>
    </location>
</feature>
<dbReference type="GO" id="GO:0009904">
    <property type="term" value="P:chloroplast accumulation movement"/>
    <property type="evidence" value="ECO:0007669"/>
    <property type="project" value="TreeGrafter"/>
</dbReference>
<protein>
    <submittedName>
        <fullName evidence="5">Uncharacterized protein</fullName>
    </submittedName>
</protein>
<organism evidence="5 6">
    <name type="scientific">Escallonia rubra</name>
    <dbReference type="NCBI Taxonomy" id="112253"/>
    <lineage>
        <taxon>Eukaryota</taxon>
        <taxon>Viridiplantae</taxon>
        <taxon>Streptophyta</taxon>
        <taxon>Embryophyta</taxon>
        <taxon>Tracheophyta</taxon>
        <taxon>Spermatophyta</taxon>
        <taxon>Magnoliopsida</taxon>
        <taxon>eudicotyledons</taxon>
        <taxon>Gunneridae</taxon>
        <taxon>Pentapetalae</taxon>
        <taxon>asterids</taxon>
        <taxon>campanulids</taxon>
        <taxon>Escalloniales</taxon>
        <taxon>Escalloniaceae</taxon>
        <taxon>Escallonia</taxon>
    </lineage>
</organism>
<feature type="compositionally biased region" description="Basic and acidic residues" evidence="4">
    <location>
        <begin position="174"/>
        <end position="185"/>
    </location>
</feature>
<proteinExistence type="inferred from homology"/>
<evidence type="ECO:0000313" key="5">
    <source>
        <dbReference type="EMBL" id="KAK2984245.1"/>
    </source>
</evidence>
<dbReference type="GO" id="GO:0005829">
    <property type="term" value="C:cytosol"/>
    <property type="evidence" value="ECO:0007669"/>
    <property type="project" value="TreeGrafter"/>
</dbReference>
<dbReference type="InterPro" id="IPR008545">
    <property type="entry name" value="Web"/>
</dbReference>
<evidence type="ECO:0000256" key="1">
    <source>
        <dbReference type="ARBA" id="ARBA00005485"/>
    </source>
</evidence>
<feature type="coiled-coil region" evidence="3">
    <location>
        <begin position="273"/>
        <end position="300"/>
    </location>
</feature>